<feature type="non-terminal residue" evidence="1">
    <location>
        <position position="1"/>
    </location>
</feature>
<evidence type="ECO:0000313" key="2">
    <source>
        <dbReference type="Proteomes" id="UP000789759"/>
    </source>
</evidence>
<gene>
    <name evidence="1" type="ORF">CPELLU_LOCUS17950</name>
</gene>
<dbReference type="AlphaFoldDB" id="A0A9N9K2I1"/>
<keyword evidence="2" id="KW-1185">Reference proteome</keyword>
<comment type="caution">
    <text evidence="1">The sequence shown here is derived from an EMBL/GenBank/DDBJ whole genome shotgun (WGS) entry which is preliminary data.</text>
</comment>
<organism evidence="1 2">
    <name type="scientific">Cetraspora pellucida</name>
    <dbReference type="NCBI Taxonomy" id="1433469"/>
    <lineage>
        <taxon>Eukaryota</taxon>
        <taxon>Fungi</taxon>
        <taxon>Fungi incertae sedis</taxon>
        <taxon>Mucoromycota</taxon>
        <taxon>Glomeromycotina</taxon>
        <taxon>Glomeromycetes</taxon>
        <taxon>Diversisporales</taxon>
        <taxon>Gigasporaceae</taxon>
        <taxon>Cetraspora</taxon>
    </lineage>
</organism>
<accession>A0A9N9K2I1</accession>
<sequence>GDPFSKMNEPNKTPSIDSQIKEYINNTCQRAITTLFNRVKELIDQQKEEQQQWNNN</sequence>
<dbReference type="Proteomes" id="UP000789759">
    <property type="component" value="Unassembled WGS sequence"/>
</dbReference>
<proteinExistence type="predicted"/>
<dbReference type="EMBL" id="CAJVQA010032973">
    <property type="protein sequence ID" value="CAG8803865.1"/>
    <property type="molecule type" value="Genomic_DNA"/>
</dbReference>
<evidence type="ECO:0000313" key="1">
    <source>
        <dbReference type="EMBL" id="CAG8803865.1"/>
    </source>
</evidence>
<name>A0A9N9K2I1_9GLOM</name>
<protein>
    <submittedName>
        <fullName evidence="1">1047_t:CDS:1</fullName>
    </submittedName>
</protein>
<reference evidence="1" key="1">
    <citation type="submission" date="2021-06" db="EMBL/GenBank/DDBJ databases">
        <authorList>
            <person name="Kallberg Y."/>
            <person name="Tangrot J."/>
            <person name="Rosling A."/>
        </authorList>
    </citation>
    <scope>NUCLEOTIDE SEQUENCE</scope>
    <source>
        <strain evidence="1">FL966</strain>
    </source>
</reference>